<sequence length="440" mass="46768">MVVVGAGLAGLTAATDLSRAGVEVTVLEARDRVGGRTHGIEVAPGAWIDAGAAYLGDRHTDLAKTIADLGLKTVPTTMRGQSRFVLGHGRVTREGRFPPLSAVALGDLFDRLDDLVQRVRVDAPWRSGIPDDETAAAWAQRELTRPDARAFFPLFLGEMMAADPADVSVLHMAFYLASGGGLRYLNAFEGGAQDSRVDAGAHQLCRRLADGLGPGVVRLDTAVHTIDQTGRSATVHSASATYTCDAVVVAVPPALADEIRLLPDAPVRRTTPGTAPGRAVKVHLIYPTPLWREQGLSGWSVNADGPLMSTVDDSPAYGEVGVLTGFVTGREATRYAALTPAEQRREALAQAAAIFPSLPEPTGFQVSNWVTERYSRGCYAALLGPGDWNLLGPHLTTPHGRVHWAGAETSTEYFGLMEGAIRSGHRAAAQILAQHRPQQA</sequence>
<feature type="binding site" evidence="4">
    <location>
        <position position="408"/>
    </location>
    <ligand>
        <name>FAD</name>
        <dbReference type="ChEBI" id="CHEBI:57692"/>
    </ligand>
</feature>
<keyword evidence="7" id="KW-1185">Reference proteome</keyword>
<evidence type="ECO:0000256" key="3">
    <source>
        <dbReference type="ARBA" id="ARBA00023002"/>
    </source>
</evidence>
<feature type="binding site" evidence="4">
    <location>
        <position position="326"/>
    </location>
    <ligand>
        <name>substrate</name>
    </ligand>
</feature>
<evidence type="ECO:0000256" key="1">
    <source>
        <dbReference type="ARBA" id="ARBA00001974"/>
    </source>
</evidence>
<dbReference type="InterPro" id="IPR001613">
    <property type="entry name" value="Flavin_amine_oxidase"/>
</dbReference>
<organism evidence="6 7">
    <name type="scientific">Catellatospora methionotrophica</name>
    <dbReference type="NCBI Taxonomy" id="121620"/>
    <lineage>
        <taxon>Bacteria</taxon>
        <taxon>Bacillati</taxon>
        <taxon>Actinomycetota</taxon>
        <taxon>Actinomycetes</taxon>
        <taxon>Micromonosporales</taxon>
        <taxon>Micromonosporaceae</taxon>
        <taxon>Catellatospora</taxon>
    </lineage>
</organism>
<dbReference type="Gene3D" id="3.90.660.10">
    <property type="match status" value="1"/>
</dbReference>
<dbReference type="InterPro" id="IPR036188">
    <property type="entry name" value="FAD/NAD-bd_sf"/>
</dbReference>
<dbReference type="PANTHER" id="PTHR43563:SF14">
    <property type="entry name" value="AMINE OXIDASE"/>
    <property type="match status" value="1"/>
</dbReference>
<comment type="cofactor">
    <cofactor evidence="1">
        <name>FAD</name>
        <dbReference type="ChEBI" id="CHEBI:57692"/>
    </cofactor>
</comment>
<evidence type="ECO:0000259" key="5">
    <source>
        <dbReference type="Pfam" id="PF01593"/>
    </source>
</evidence>
<dbReference type="SUPFAM" id="SSF54373">
    <property type="entry name" value="FAD-linked reductases, C-terminal domain"/>
    <property type="match status" value="1"/>
</dbReference>
<evidence type="ECO:0000313" key="6">
    <source>
        <dbReference type="EMBL" id="GIG15037.1"/>
    </source>
</evidence>
<dbReference type="InterPro" id="IPR002937">
    <property type="entry name" value="Amino_oxidase"/>
</dbReference>
<feature type="binding site" evidence="4">
    <location>
        <position position="223"/>
    </location>
    <ligand>
        <name>FAD</name>
        <dbReference type="ChEBI" id="CHEBI:57692"/>
    </ligand>
</feature>
<dbReference type="AlphaFoldDB" id="A0A8J3L9S5"/>
<dbReference type="Gene3D" id="3.50.50.60">
    <property type="entry name" value="FAD/NAD(P)-binding domain"/>
    <property type="match status" value="1"/>
</dbReference>
<accession>A0A8J3L9S5</accession>
<feature type="domain" description="Amine oxidase" evidence="5">
    <location>
        <begin position="8"/>
        <end position="432"/>
    </location>
</feature>
<evidence type="ECO:0000313" key="7">
    <source>
        <dbReference type="Proteomes" id="UP000660339"/>
    </source>
</evidence>
<dbReference type="SUPFAM" id="SSF51905">
    <property type="entry name" value="FAD/NAD(P)-binding domain"/>
    <property type="match status" value="1"/>
</dbReference>
<evidence type="ECO:0000256" key="2">
    <source>
        <dbReference type="ARBA" id="ARBA00005995"/>
    </source>
</evidence>
<feature type="binding site" evidence="4">
    <location>
        <begin position="28"/>
        <end position="29"/>
    </location>
    <ligand>
        <name>FAD</name>
        <dbReference type="ChEBI" id="CHEBI:57692"/>
    </ligand>
</feature>
<gene>
    <name evidence="6" type="ORF">Cme02nite_33690</name>
</gene>
<dbReference type="Gene3D" id="1.10.405.10">
    <property type="entry name" value="Guanine Nucleotide Dissociation Inhibitor, domain 1"/>
    <property type="match status" value="1"/>
</dbReference>
<dbReference type="PRINTS" id="PR00757">
    <property type="entry name" value="AMINEOXDASEF"/>
</dbReference>
<comment type="similarity">
    <text evidence="2">Belongs to the flavin monoamine oxidase family.</text>
</comment>
<dbReference type="PANTHER" id="PTHR43563">
    <property type="entry name" value="AMINE OXIDASE"/>
    <property type="match status" value="1"/>
</dbReference>
<proteinExistence type="inferred from homology"/>
<dbReference type="GO" id="GO:0016491">
    <property type="term" value="F:oxidoreductase activity"/>
    <property type="evidence" value="ECO:0007669"/>
    <property type="project" value="UniProtKB-KW"/>
</dbReference>
<protein>
    <submittedName>
        <fullName evidence="6">Monoamine oxidase</fullName>
    </submittedName>
</protein>
<evidence type="ECO:0000256" key="4">
    <source>
        <dbReference type="PIRSR" id="PIRSR601613-1"/>
    </source>
</evidence>
<dbReference type="InterPro" id="IPR050703">
    <property type="entry name" value="Flavin_MAO"/>
</dbReference>
<comment type="caution">
    <text evidence="6">The sequence shown here is derived from an EMBL/GenBank/DDBJ whole genome shotgun (WGS) entry which is preliminary data.</text>
</comment>
<name>A0A8J3L9S5_9ACTN</name>
<dbReference type="Pfam" id="PF01593">
    <property type="entry name" value="Amino_oxidase"/>
    <property type="match status" value="1"/>
</dbReference>
<dbReference type="Proteomes" id="UP000660339">
    <property type="component" value="Unassembled WGS sequence"/>
</dbReference>
<reference evidence="6" key="1">
    <citation type="submission" date="2021-01" db="EMBL/GenBank/DDBJ databases">
        <title>Whole genome shotgun sequence of Catellatospora methionotrophica NBRC 14553.</title>
        <authorList>
            <person name="Komaki H."/>
            <person name="Tamura T."/>
        </authorList>
    </citation>
    <scope>NUCLEOTIDE SEQUENCE</scope>
    <source>
        <strain evidence="6">NBRC 14553</strain>
    </source>
</reference>
<keyword evidence="3" id="KW-0560">Oxidoreductase</keyword>
<dbReference type="EMBL" id="BONJ01000019">
    <property type="protein sequence ID" value="GIG15037.1"/>
    <property type="molecule type" value="Genomic_DNA"/>
</dbReference>